<dbReference type="Proteomes" id="UP000242715">
    <property type="component" value="Unassembled WGS sequence"/>
</dbReference>
<evidence type="ECO:0000313" key="5">
    <source>
        <dbReference type="EMBL" id="GAU40821.1"/>
    </source>
</evidence>
<evidence type="ECO:0000256" key="2">
    <source>
        <dbReference type="SAM" id="MobiDB-lite"/>
    </source>
</evidence>
<sequence>MSSNKKKTLQIKAQLPDMKSLKIFNDKLTSMARDRFTLKYGRILDLLEIPVQVDAVTALAQFYDPPLRCFTFQDFQLAPTLEEFGQILDFSRKKLVPYKRIGQVPKLEDLAVLLKISDLNLHFKTERGASGFRRDYLEMMATNFAKDREWESLGEVLALLIFGLVLFPNQKNFIDVAAISVFWAVRVNKEDPVPALLADVYYTLHMRYENRGGLMLCCIPLLYSWFISQISENVLPSKTLKRLEWSQKIVSLTEGSILWYARKINEREVTISCGDFPNVPLIGSRGCINYNPILAIRQLGYPMVRKPDDEALKEFVLRDTDTNDPRMLQKIIQSWTQVHRKGNELRKRDIVKEPYSHWIKERVKKIGLPFILTPSSQPSPPEPMPTSIEEVNELKATIERLEKEKGDLQQQLYHTTHECNKFKFHFEEKRKQLAESIKRTEEEKAKKERVDDCLAGVTNEVKERNRRLDKAWKENKDWKDLWEHTLRSRKEMRERFEARILDLTTRLQESQTLASNECRLREESDRIIQNLPTNWKELLIDLRNLKEHERQQRQDFEAMEDRAHHLETRKPRTQLVREPAFRHSHQTRANKQRAMEQIEQNHALMRVEVDDMKEKMDKILEIVQNMANNPQPVVNTPWPTYGLPPGYVPPEDDSNVPPPLETIAIPVVNATNTSHGVSNDPNGNTSPCHATEGVQLVQSVPTSATLAVDHVEDEAAQKYKALEERLKAIEGFSAFGIDALDMCLVPDVVVPPKFKTPDFEKYKGLQCPKIHLKRFCTKMSAHITNEKLMMHVFQDSLSGASLDWYMQLERTQIQTWKDLMDAFLTQYKYNIGVAPTRMHLQGMSQKSGESFKEYAQRWREVAARVLPPLLEKELVDTFMSTLHGPYYEKMIGSISSNFADLVTIGERVEEGIKNGKIQGVTSAQAGAKKFFGGPPKKKEGETNAILIGPSERPPVQLPYLQYPYVAAIAQGQYQQPAYPMRPPQHPLVVPPQGQPQQNRYQPRNQPEPRNNYEKKAARFDHVPIPYGQILPYLLQKGLVELKSLPPMVPPYPPYYDANAKCDYHAGSPGHNIENCKAFKYKVQELLDRKLISFKEEGPNVKTNPLPGHASSSVNAIEEVEELDSVKEVSKIKTPLSVVRERLIGFELFEKLHSGCKDCLVNPASCQGMKESLQKLMDQGLVQIGYSKKDADIAVVESQGPAPFEIPYQRVEVQIPINKVDPMVFHVPAPFSFKSTKEVPWNYSPIVSIGEVEEFSRPTNQVRALRMHLLNPLREKPWKRLGWESAHQVSSPKKTIPQGEAEEFLRIIRKSDYKIIDQLGQTPSKISMLSLLLSSEAHRDTLLKILNEAHVTKDITVDQFDGVVANITTSRYLGFNEDELPSGGHDHNKALNISVKCLDNIFSKVLVDTGSSLNVMPKTTLDKLASEEVSIRPSSLIVKAFDGSKRAVMGEVDLPILIGPQLFTITFQIMDINPSYSCLLGRLWIHAARAITSTLHQKLKFIAGDKMIVVSGQEDMMVSHLSSFRYIEADDEAFEVPFQALEIATITTLKTKRKSSKKGGLAMTSWKAMKEALEEGIILGWGKVPEICEKKDRFGLGYRPTTKGMMEAAQRKMGTLQEIFCSAGFIYEGHVAMLEDGDEDVPNLVHQCVPNEVLRNWKAWEIPEVVFKSTNISIETNTVIIPIDFEFPINQAEEGDEDNCELPEGLARLLEQEEKEIQPHQEPIEVINLGTHEVKKEIKIGASLQEDSCTG</sequence>
<dbReference type="InterPro" id="IPR056647">
    <property type="entry name" value="DUF7745"/>
</dbReference>
<dbReference type="InterPro" id="IPR005162">
    <property type="entry name" value="Retrotrans_gag_dom"/>
</dbReference>
<gene>
    <name evidence="5" type="ORF">TSUD_398050</name>
</gene>
<feature type="domain" description="Retrotransposon gag" evidence="3">
    <location>
        <begin position="793"/>
        <end position="882"/>
    </location>
</feature>
<dbReference type="PANTHER" id="PTHR32108">
    <property type="entry name" value="DNA-DIRECTED RNA POLYMERASE SUBUNIT ALPHA"/>
    <property type="match status" value="1"/>
</dbReference>
<dbReference type="PROSITE" id="PS00141">
    <property type="entry name" value="ASP_PROTEASE"/>
    <property type="match status" value="1"/>
</dbReference>
<dbReference type="CDD" id="cd00303">
    <property type="entry name" value="retropepsin_like"/>
    <property type="match status" value="1"/>
</dbReference>
<protein>
    <submittedName>
        <fullName evidence="5">Uncharacterized protein</fullName>
    </submittedName>
</protein>
<feature type="region of interest" description="Disordered" evidence="2">
    <location>
        <begin position="976"/>
        <end position="1010"/>
    </location>
</feature>
<feature type="non-terminal residue" evidence="5">
    <location>
        <position position="1750"/>
    </location>
</feature>
<keyword evidence="6" id="KW-1185">Reference proteome</keyword>
<name>A0A2Z6NAR0_TRISU</name>
<proteinExistence type="predicted"/>
<evidence type="ECO:0000256" key="1">
    <source>
        <dbReference type="SAM" id="Coils"/>
    </source>
</evidence>
<dbReference type="SUPFAM" id="SSF50630">
    <property type="entry name" value="Acid proteases"/>
    <property type="match status" value="1"/>
</dbReference>
<keyword evidence="1" id="KW-0175">Coiled coil</keyword>
<dbReference type="InterPro" id="IPR001969">
    <property type="entry name" value="Aspartic_peptidase_AS"/>
</dbReference>
<accession>A0A2Z6NAR0</accession>
<dbReference type="Gene3D" id="2.40.70.10">
    <property type="entry name" value="Acid Proteases"/>
    <property type="match status" value="1"/>
</dbReference>
<dbReference type="InterPro" id="IPR021109">
    <property type="entry name" value="Peptidase_aspartic_dom_sf"/>
</dbReference>
<evidence type="ECO:0000313" key="6">
    <source>
        <dbReference type="Proteomes" id="UP000242715"/>
    </source>
</evidence>
<feature type="compositionally biased region" description="Low complexity" evidence="2">
    <location>
        <begin position="994"/>
        <end position="1009"/>
    </location>
</feature>
<evidence type="ECO:0000259" key="3">
    <source>
        <dbReference type="Pfam" id="PF03732"/>
    </source>
</evidence>
<dbReference type="GO" id="GO:0004190">
    <property type="term" value="F:aspartic-type endopeptidase activity"/>
    <property type="evidence" value="ECO:0007669"/>
    <property type="project" value="InterPro"/>
</dbReference>
<dbReference type="PANTHER" id="PTHR32108:SF9">
    <property type="entry name" value="REVERSE TRANSCRIPTASE RNASE H-LIKE DOMAIN-CONTAINING PROTEIN"/>
    <property type="match status" value="1"/>
</dbReference>
<evidence type="ECO:0000259" key="4">
    <source>
        <dbReference type="Pfam" id="PF24924"/>
    </source>
</evidence>
<dbReference type="EMBL" id="DF973827">
    <property type="protein sequence ID" value="GAU40821.1"/>
    <property type="molecule type" value="Genomic_DNA"/>
</dbReference>
<dbReference type="GO" id="GO:0006508">
    <property type="term" value="P:proteolysis"/>
    <property type="evidence" value="ECO:0007669"/>
    <property type="project" value="InterPro"/>
</dbReference>
<feature type="compositionally biased region" description="Pro residues" evidence="2">
    <location>
        <begin position="979"/>
        <end position="993"/>
    </location>
</feature>
<dbReference type="OrthoDB" id="852284at2759"/>
<feature type="coiled-coil region" evidence="1">
    <location>
        <begin position="595"/>
        <end position="629"/>
    </location>
</feature>
<dbReference type="Pfam" id="PF24924">
    <property type="entry name" value="DUF7745"/>
    <property type="match status" value="1"/>
</dbReference>
<organism evidence="5 6">
    <name type="scientific">Trifolium subterraneum</name>
    <name type="common">Subterranean clover</name>
    <dbReference type="NCBI Taxonomy" id="3900"/>
    <lineage>
        <taxon>Eukaryota</taxon>
        <taxon>Viridiplantae</taxon>
        <taxon>Streptophyta</taxon>
        <taxon>Embryophyta</taxon>
        <taxon>Tracheophyta</taxon>
        <taxon>Spermatophyta</taxon>
        <taxon>Magnoliopsida</taxon>
        <taxon>eudicotyledons</taxon>
        <taxon>Gunneridae</taxon>
        <taxon>Pentapetalae</taxon>
        <taxon>rosids</taxon>
        <taxon>fabids</taxon>
        <taxon>Fabales</taxon>
        <taxon>Fabaceae</taxon>
        <taxon>Papilionoideae</taxon>
        <taxon>50 kb inversion clade</taxon>
        <taxon>NPAAA clade</taxon>
        <taxon>Hologalegina</taxon>
        <taxon>IRL clade</taxon>
        <taxon>Trifolieae</taxon>
        <taxon>Trifolium</taxon>
    </lineage>
</organism>
<reference evidence="6" key="1">
    <citation type="journal article" date="2017" name="Front. Plant Sci.">
        <title>Climate Clever Clovers: New Paradigm to Reduce the Environmental Footprint of Ruminants by Breeding Low Methanogenic Forages Utilizing Haplotype Variation.</title>
        <authorList>
            <person name="Kaur P."/>
            <person name="Appels R."/>
            <person name="Bayer P.E."/>
            <person name="Keeble-Gagnere G."/>
            <person name="Wang J."/>
            <person name="Hirakawa H."/>
            <person name="Shirasawa K."/>
            <person name="Vercoe P."/>
            <person name="Stefanova K."/>
            <person name="Durmic Z."/>
            <person name="Nichols P."/>
            <person name="Revell C."/>
            <person name="Isobe S.N."/>
            <person name="Edwards D."/>
            <person name="Erskine W."/>
        </authorList>
    </citation>
    <scope>NUCLEOTIDE SEQUENCE [LARGE SCALE GENOMIC DNA]</scope>
    <source>
        <strain evidence="6">cv. Daliak</strain>
    </source>
</reference>
<feature type="coiled-coil region" evidence="1">
    <location>
        <begin position="384"/>
        <end position="450"/>
    </location>
</feature>
<dbReference type="Pfam" id="PF03732">
    <property type="entry name" value="Retrotrans_gag"/>
    <property type="match status" value="1"/>
</dbReference>
<feature type="domain" description="DUF7745" evidence="4">
    <location>
        <begin position="21"/>
        <end position="364"/>
    </location>
</feature>